<evidence type="ECO:0000256" key="1">
    <source>
        <dbReference type="SAM" id="Phobius"/>
    </source>
</evidence>
<proteinExistence type="predicted"/>
<keyword evidence="1" id="KW-0812">Transmembrane</keyword>
<reference evidence="2" key="1">
    <citation type="submission" date="2020-03" db="EMBL/GenBank/DDBJ databases">
        <title>The deep terrestrial virosphere.</title>
        <authorList>
            <person name="Holmfeldt K."/>
            <person name="Nilsson E."/>
            <person name="Simone D."/>
            <person name="Lopez-Fernandez M."/>
            <person name="Wu X."/>
            <person name="de Brujin I."/>
            <person name="Lundin D."/>
            <person name="Andersson A."/>
            <person name="Bertilsson S."/>
            <person name="Dopson M."/>
        </authorList>
    </citation>
    <scope>NUCLEOTIDE SEQUENCE</scope>
    <source>
        <strain evidence="2">MM415B04386</strain>
    </source>
</reference>
<accession>A0A6M3LE59</accession>
<dbReference type="AlphaFoldDB" id="A0A6M3LE59"/>
<keyword evidence="1" id="KW-0472">Membrane</keyword>
<feature type="transmembrane region" description="Helical" evidence="1">
    <location>
        <begin position="108"/>
        <end position="136"/>
    </location>
</feature>
<sequence length="182" mass="20226">MPSRTYGSFISGDWQQISESREMKKGDYYRFRHVGTVRYVGSIGDPELEVLNINTWRKFIAEQYLKETQESIEIKYFSVGYTSAHNVGWGAWMLLDFSIEIIIRDVGFALTAAVIVAIAKAAAIIGLTIIAAWIMFTLVGRVSPVFDPLWLLLIIGGAVLVLFVFAGGKSSLKTKKGILKIG</sequence>
<dbReference type="EMBL" id="MT143118">
    <property type="protein sequence ID" value="QJA93050.1"/>
    <property type="molecule type" value="Genomic_DNA"/>
</dbReference>
<organism evidence="2">
    <name type="scientific">viral metagenome</name>
    <dbReference type="NCBI Taxonomy" id="1070528"/>
    <lineage>
        <taxon>unclassified sequences</taxon>
        <taxon>metagenomes</taxon>
        <taxon>organismal metagenomes</taxon>
    </lineage>
</organism>
<name>A0A6M3LE59_9ZZZZ</name>
<evidence type="ECO:0000313" key="2">
    <source>
        <dbReference type="EMBL" id="QJA93050.1"/>
    </source>
</evidence>
<keyword evidence="1" id="KW-1133">Transmembrane helix</keyword>
<protein>
    <submittedName>
        <fullName evidence="2">Uncharacterized protein</fullName>
    </submittedName>
</protein>
<feature type="transmembrane region" description="Helical" evidence="1">
    <location>
        <begin position="148"/>
        <end position="166"/>
    </location>
</feature>
<gene>
    <name evidence="2" type="ORF">MM415B04386_0006</name>
</gene>